<comment type="similarity">
    <text evidence="1">Belongs to the FemABX family.</text>
</comment>
<evidence type="ECO:0000313" key="9">
    <source>
        <dbReference type="Proteomes" id="UP000595053"/>
    </source>
</evidence>
<name>A0A7M1QV31_9ACTO</name>
<proteinExistence type="inferred from homology"/>
<sequence length="425" mass="48129">MRFIRLHDATYERFAAHAERMSFTQLPAYVKTRRDEGQQVELVGVVDGTPERLIAAAAVVMQPWRKFFIKANLVFGPTFSEYSAQAEETFYRGLITWLKATPRVAAVRVVPMVTRVHYDDVEPGPETERAKRLDALIGQLGGLRLTKDFNDSPDIQTRFVYVKDIEGMDLAQVTKSVGQQVRTAFNRWGTNGVEVRFNAPQDIDVLADILTHTAERTGQGAPRQSELNYYRELAEHLGPDEAFFPVAVLRPAAYLAEIATERETIDAKVADYAEREQALQAEGKVLGKKQRNQLKELRSRLEVLNKRERETLAVQAEHGDEIVLAASFFIHSPGELTYLVSGAYAQFNDYYGIYFIHRAMFEWATQHDVRWYNFFGMTGDFSDAASDAGVVHFKRQFKGNAEEYVGTYDIPVRPLQAKLTNAVGS</sequence>
<evidence type="ECO:0000313" key="8">
    <source>
        <dbReference type="EMBL" id="QOR45910.1"/>
    </source>
</evidence>
<evidence type="ECO:0000256" key="6">
    <source>
        <dbReference type="ARBA" id="ARBA00023315"/>
    </source>
</evidence>
<dbReference type="EMBL" id="CP063213">
    <property type="protein sequence ID" value="QOR45910.1"/>
    <property type="molecule type" value="Genomic_DNA"/>
</dbReference>
<keyword evidence="3 8" id="KW-0808">Transferase</keyword>
<keyword evidence="7" id="KW-0961">Cell wall biogenesis/degradation</keyword>
<accession>A0A7M1QV31</accession>
<dbReference type="AlphaFoldDB" id="A0A7M1QV31"/>
<evidence type="ECO:0000256" key="3">
    <source>
        <dbReference type="ARBA" id="ARBA00022679"/>
    </source>
</evidence>
<dbReference type="Proteomes" id="UP000595053">
    <property type="component" value="Chromosome"/>
</dbReference>
<dbReference type="GO" id="GO:0008360">
    <property type="term" value="P:regulation of cell shape"/>
    <property type="evidence" value="ECO:0007669"/>
    <property type="project" value="UniProtKB-KW"/>
</dbReference>
<dbReference type="GO" id="GO:0009252">
    <property type="term" value="P:peptidoglycan biosynthetic process"/>
    <property type="evidence" value="ECO:0007669"/>
    <property type="project" value="UniProtKB-KW"/>
</dbReference>
<dbReference type="Pfam" id="PF02388">
    <property type="entry name" value="FemAB"/>
    <property type="match status" value="1"/>
</dbReference>
<dbReference type="Gene3D" id="1.20.58.90">
    <property type="match status" value="1"/>
</dbReference>
<dbReference type="InterPro" id="IPR003447">
    <property type="entry name" value="FEMABX"/>
</dbReference>
<dbReference type="PROSITE" id="PS51191">
    <property type="entry name" value="FEMABX"/>
    <property type="match status" value="1"/>
</dbReference>
<dbReference type="PANTHER" id="PTHR36174">
    <property type="entry name" value="LIPID II:GLYCINE GLYCYLTRANSFERASE"/>
    <property type="match status" value="1"/>
</dbReference>
<keyword evidence="6" id="KW-0012">Acyltransferase</keyword>
<dbReference type="RefSeq" id="WP_197551356.1">
    <property type="nucleotide sequence ID" value="NZ_CP063213.1"/>
</dbReference>
<dbReference type="GO" id="GO:0016755">
    <property type="term" value="F:aminoacyltransferase activity"/>
    <property type="evidence" value="ECO:0007669"/>
    <property type="project" value="InterPro"/>
</dbReference>
<evidence type="ECO:0000256" key="4">
    <source>
        <dbReference type="ARBA" id="ARBA00022960"/>
    </source>
</evidence>
<keyword evidence="2" id="KW-0963">Cytoplasm</keyword>
<dbReference type="InterPro" id="IPR050644">
    <property type="entry name" value="PG_Glycine_Bridge_Synth"/>
</dbReference>
<keyword evidence="5" id="KW-0573">Peptidoglycan synthesis</keyword>
<protein>
    <submittedName>
        <fullName evidence="8">Peptidoglycan bridge formation glycyltransferase FemA/FemB family protein</fullName>
    </submittedName>
</protein>
<dbReference type="PANTHER" id="PTHR36174:SF2">
    <property type="entry name" value="AMINOACYLTRANSFERASE FEMA"/>
    <property type="match status" value="1"/>
</dbReference>
<reference evidence="8 9" key="1">
    <citation type="submission" date="2020-10" db="EMBL/GenBank/DDBJ databases">
        <title>Trueperella pecoris sp. nov. isolated from bovine and porcine specimens.</title>
        <authorList>
            <person name="Schoenecker L."/>
            <person name="Schnydrig P."/>
            <person name="Brodard I."/>
            <person name="Thomann A."/>
            <person name="Hemphill A."/>
            <person name="Rodriguez-Campos S."/>
            <person name="Perreten V."/>
            <person name="Jores J."/>
            <person name="Kittl S."/>
        </authorList>
    </citation>
    <scope>NUCLEOTIDE SEQUENCE [LARGE SCALE GENOMIC DNA]</scope>
    <source>
        <strain evidence="8 9">15A0121</strain>
    </source>
</reference>
<evidence type="ECO:0000256" key="7">
    <source>
        <dbReference type="ARBA" id="ARBA00023316"/>
    </source>
</evidence>
<gene>
    <name evidence="8" type="ORF">INS88_01370</name>
</gene>
<dbReference type="Gene3D" id="3.40.630.30">
    <property type="match status" value="2"/>
</dbReference>
<dbReference type="GO" id="GO:0071555">
    <property type="term" value="P:cell wall organization"/>
    <property type="evidence" value="ECO:0007669"/>
    <property type="project" value="UniProtKB-KW"/>
</dbReference>
<evidence type="ECO:0000256" key="5">
    <source>
        <dbReference type="ARBA" id="ARBA00022984"/>
    </source>
</evidence>
<evidence type="ECO:0000256" key="2">
    <source>
        <dbReference type="ARBA" id="ARBA00022490"/>
    </source>
</evidence>
<dbReference type="InterPro" id="IPR016181">
    <property type="entry name" value="Acyl_CoA_acyltransferase"/>
</dbReference>
<keyword evidence="4" id="KW-0133">Cell shape</keyword>
<dbReference type="SUPFAM" id="SSF55729">
    <property type="entry name" value="Acyl-CoA N-acyltransferases (Nat)"/>
    <property type="match status" value="2"/>
</dbReference>
<organism evidence="8 9">
    <name type="scientific">Trueperella pecoris</name>
    <dbReference type="NCBI Taxonomy" id="2733571"/>
    <lineage>
        <taxon>Bacteria</taxon>
        <taxon>Bacillati</taxon>
        <taxon>Actinomycetota</taxon>
        <taxon>Actinomycetes</taxon>
        <taxon>Actinomycetales</taxon>
        <taxon>Actinomycetaceae</taxon>
        <taxon>Trueperella</taxon>
    </lineage>
</organism>
<keyword evidence="9" id="KW-1185">Reference proteome</keyword>
<evidence type="ECO:0000256" key="1">
    <source>
        <dbReference type="ARBA" id="ARBA00009943"/>
    </source>
</evidence>